<dbReference type="PROSITE" id="PS51819">
    <property type="entry name" value="VOC"/>
    <property type="match status" value="1"/>
</dbReference>
<dbReference type="CDD" id="cd07262">
    <property type="entry name" value="VOC_like"/>
    <property type="match status" value="1"/>
</dbReference>
<dbReference type="Gene3D" id="3.10.180.10">
    <property type="entry name" value="2,3-Dihydroxybiphenyl 1,2-Dioxygenase, domain 1"/>
    <property type="match status" value="1"/>
</dbReference>
<dbReference type="InterPro" id="IPR004360">
    <property type="entry name" value="Glyas_Fos-R_dOase_dom"/>
</dbReference>
<keyword evidence="3" id="KW-1185">Reference proteome</keyword>
<name>A0A844YJP6_9SPHN</name>
<dbReference type="InterPro" id="IPR037523">
    <property type="entry name" value="VOC_core"/>
</dbReference>
<organism evidence="2 3">
    <name type="scientific">Qipengyuania oceanensis</name>
    <dbReference type="NCBI Taxonomy" id="1463597"/>
    <lineage>
        <taxon>Bacteria</taxon>
        <taxon>Pseudomonadati</taxon>
        <taxon>Pseudomonadota</taxon>
        <taxon>Alphaproteobacteria</taxon>
        <taxon>Sphingomonadales</taxon>
        <taxon>Erythrobacteraceae</taxon>
        <taxon>Qipengyuania</taxon>
    </lineage>
</organism>
<evidence type="ECO:0000259" key="1">
    <source>
        <dbReference type="PROSITE" id="PS51819"/>
    </source>
</evidence>
<dbReference type="AlphaFoldDB" id="A0A844YJP6"/>
<evidence type="ECO:0000313" key="2">
    <source>
        <dbReference type="EMBL" id="MXO63268.1"/>
    </source>
</evidence>
<dbReference type="InterPro" id="IPR029068">
    <property type="entry name" value="Glyas_Bleomycin-R_OHBP_Dase"/>
</dbReference>
<evidence type="ECO:0000313" key="3">
    <source>
        <dbReference type="Proteomes" id="UP000445582"/>
    </source>
</evidence>
<feature type="domain" description="VOC" evidence="1">
    <location>
        <begin position="1"/>
        <end position="127"/>
    </location>
</feature>
<accession>A0A844YJP6</accession>
<dbReference type="RefSeq" id="WP_160674622.1">
    <property type="nucleotide sequence ID" value="NZ_WTYN01000001.1"/>
</dbReference>
<dbReference type="OrthoDB" id="9807407at2"/>
<sequence length="131" mass="13806">MIGYVTLGTNDLQAGAPFYDAIAAEMGVGRMMEFDSFIAWGKLDGPAGVALTKPFDGGEATVGNGTMVALECSSKEQVHKLHEIALANGGTDEGAPGPRGEPDENGQVFYAAYFRDRDGNKLNAFLMAQAD</sequence>
<dbReference type="EMBL" id="WTYN01000001">
    <property type="protein sequence ID" value="MXO63268.1"/>
    <property type="molecule type" value="Genomic_DNA"/>
</dbReference>
<gene>
    <name evidence="2" type="ORF">GRI48_09615</name>
</gene>
<dbReference type="Pfam" id="PF00903">
    <property type="entry name" value="Glyoxalase"/>
    <property type="match status" value="1"/>
</dbReference>
<protein>
    <submittedName>
        <fullName evidence="2">VOC family protein</fullName>
    </submittedName>
</protein>
<comment type="caution">
    <text evidence="2">The sequence shown here is derived from an EMBL/GenBank/DDBJ whole genome shotgun (WGS) entry which is preliminary data.</text>
</comment>
<dbReference type="PANTHER" id="PTHR35006:SF1">
    <property type="entry name" value="BLL2941 PROTEIN"/>
    <property type="match status" value="1"/>
</dbReference>
<dbReference type="Proteomes" id="UP000445582">
    <property type="component" value="Unassembled WGS sequence"/>
</dbReference>
<proteinExistence type="predicted"/>
<reference evidence="2 3" key="1">
    <citation type="submission" date="2019-12" db="EMBL/GenBank/DDBJ databases">
        <title>Genomic-based taxomic classification of the family Erythrobacteraceae.</title>
        <authorList>
            <person name="Xu L."/>
        </authorList>
    </citation>
    <scope>NUCLEOTIDE SEQUENCE [LARGE SCALE GENOMIC DNA]</scope>
    <source>
        <strain evidence="2 3">MCCC 1A09965</strain>
    </source>
</reference>
<dbReference type="SUPFAM" id="SSF54593">
    <property type="entry name" value="Glyoxalase/Bleomycin resistance protein/Dihydroxybiphenyl dioxygenase"/>
    <property type="match status" value="1"/>
</dbReference>
<dbReference type="PANTHER" id="PTHR35006">
    <property type="entry name" value="GLYOXALASE FAMILY PROTEIN (AFU_ORTHOLOGUE AFUA_5G14830)"/>
    <property type="match status" value="1"/>
</dbReference>